<evidence type="ECO:0000259" key="1">
    <source>
        <dbReference type="PROSITE" id="PS51379"/>
    </source>
</evidence>
<name>T0Y3P1_9ZZZZ</name>
<comment type="caution">
    <text evidence="2">The sequence shown here is derived from an EMBL/GenBank/DDBJ whole genome shotgun (WGS) entry which is preliminary data.</text>
</comment>
<reference evidence="2" key="1">
    <citation type="submission" date="2013-08" db="EMBL/GenBank/DDBJ databases">
        <authorList>
            <person name="Mendez C."/>
            <person name="Richter M."/>
            <person name="Ferrer M."/>
            <person name="Sanchez J."/>
        </authorList>
    </citation>
    <scope>NUCLEOTIDE SEQUENCE</scope>
</reference>
<sequence length="96" mass="10602">MCLLTCGNDVFRWKRSEHRPLVTNPGKCVVGCTTCARVCAQDALTFPSDPKVFVRGVVTKFKVLPAVKRDLEARLRKFPDHVVRATGDGAGSEKEN</sequence>
<reference evidence="2" key="2">
    <citation type="journal article" date="2014" name="ISME J.">
        <title>Microbial stratification in low pH oxic and suboxic macroscopic growths along an acid mine drainage.</title>
        <authorList>
            <person name="Mendez-Garcia C."/>
            <person name="Mesa V."/>
            <person name="Sprenger R.R."/>
            <person name="Richter M."/>
            <person name="Diez M.S."/>
            <person name="Solano J."/>
            <person name="Bargiela R."/>
            <person name="Golyshina O.V."/>
            <person name="Manteca A."/>
            <person name="Ramos J.L."/>
            <person name="Gallego J.R."/>
            <person name="Llorente I."/>
            <person name="Martins Dos Santos V.A."/>
            <person name="Jensen O.N."/>
            <person name="Pelaez A.I."/>
            <person name="Sanchez J."/>
            <person name="Ferrer M."/>
        </authorList>
    </citation>
    <scope>NUCLEOTIDE SEQUENCE</scope>
</reference>
<accession>T0Y3P1</accession>
<organism evidence="2">
    <name type="scientific">mine drainage metagenome</name>
    <dbReference type="NCBI Taxonomy" id="410659"/>
    <lineage>
        <taxon>unclassified sequences</taxon>
        <taxon>metagenomes</taxon>
        <taxon>ecological metagenomes</taxon>
    </lineage>
</organism>
<evidence type="ECO:0000313" key="2">
    <source>
        <dbReference type="EMBL" id="EQD27648.1"/>
    </source>
</evidence>
<dbReference type="PROSITE" id="PS51379">
    <property type="entry name" value="4FE4S_FER_2"/>
    <property type="match status" value="1"/>
</dbReference>
<gene>
    <name evidence="2" type="ORF">B2A_15159</name>
</gene>
<feature type="domain" description="4Fe-4S ferredoxin-type" evidence="1">
    <location>
        <begin position="18"/>
        <end position="49"/>
    </location>
</feature>
<dbReference type="EMBL" id="AUZZ01011031">
    <property type="protein sequence ID" value="EQD27648.1"/>
    <property type="molecule type" value="Genomic_DNA"/>
</dbReference>
<dbReference type="SUPFAM" id="SSF54862">
    <property type="entry name" value="4Fe-4S ferredoxins"/>
    <property type="match status" value="1"/>
</dbReference>
<dbReference type="AlphaFoldDB" id="T0Y3P1"/>
<proteinExistence type="predicted"/>
<dbReference type="Gene3D" id="3.30.70.20">
    <property type="match status" value="1"/>
</dbReference>
<dbReference type="InterPro" id="IPR017896">
    <property type="entry name" value="4Fe4S_Fe-S-bd"/>
</dbReference>
<protein>
    <submittedName>
        <fullName evidence="2">4Fe-4S ferredoxin iron-sulfur binding domain protein</fullName>
    </submittedName>
</protein>